<dbReference type="CDD" id="cd07262">
    <property type="entry name" value="VOC_like"/>
    <property type="match status" value="1"/>
</dbReference>
<evidence type="ECO:0000259" key="1">
    <source>
        <dbReference type="PROSITE" id="PS51819"/>
    </source>
</evidence>
<dbReference type="PANTHER" id="PTHR35006:SF2">
    <property type="entry name" value="GLYOXALASE FAMILY PROTEIN (AFU_ORTHOLOGUE AFUA_5G14830)"/>
    <property type="match status" value="1"/>
</dbReference>
<dbReference type="SUPFAM" id="SSF54593">
    <property type="entry name" value="Glyoxalase/Bleomycin resistance protein/Dihydroxybiphenyl dioxygenase"/>
    <property type="match status" value="1"/>
</dbReference>
<protein>
    <submittedName>
        <fullName evidence="2">Glyoxalase</fullName>
    </submittedName>
</protein>
<reference evidence="2 3" key="1">
    <citation type="submission" date="2018-05" db="EMBL/GenBank/DDBJ databases">
        <title>Rhodoferax soyangensis sp.nov., isolated from an oligotrophic freshwater lake.</title>
        <authorList>
            <person name="Park M."/>
        </authorList>
    </citation>
    <scope>NUCLEOTIDE SEQUENCE [LARGE SCALE GENOMIC DNA]</scope>
    <source>
        <strain evidence="2 3">IMCC26218</strain>
    </source>
</reference>
<dbReference type="RefSeq" id="WP_117176123.1">
    <property type="nucleotide sequence ID" value="NZ_QFZK01000004.1"/>
</dbReference>
<name>A0A3E1RCU2_9BURK</name>
<dbReference type="PROSITE" id="PS51819">
    <property type="entry name" value="VOC"/>
    <property type="match status" value="1"/>
</dbReference>
<dbReference type="Gene3D" id="3.10.180.10">
    <property type="entry name" value="2,3-Dihydroxybiphenyl 1,2-Dioxygenase, domain 1"/>
    <property type="match status" value="1"/>
</dbReference>
<dbReference type="Proteomes" id="UP000260665">
    <property type="component" value="Unassembled WGS sequence"/>
</dbReference>
<dbReference type="AlphaFoldDB" id="A0A3E1RCU2"/>
<sequence length="124" mass="12974">MIGYTTLGTNDLPRAIAFYDTLFAEVGATQMAQFGRGVGWGVSADQPLFAVMTPFDGQPASVGNGVMVSLACSSHAQVLALYAKALALGGVDEGAPGYRGDEYFGAYFRDLDGNKLAAFCYTPA</sequence>
<evidence type="ECO:0000313" key="3">
    <source>
        <dbReference type="Proteomes" id="UP000260665"/>
    </source>
</evidence>
<feature type="domain" description="VOC" evidence="1">
    <location>
        <begin position="1"/>
        <end position="121"/>
    </location>
</feature>
<dbReference type="EMBL" id="QFZK01000004">
    <property type="protein sequence ID" value="RFO97186.1"/>
    <property type="molecule type" value="Genomic_DNA"/>
</dbReference>
<dbReference type="InterPro" id="IPR037523">
    <property type="entry name" value="VOC_core"/>
</dbReference>
<organism evidence="2 3">
    <name type="scientific">Rhodoferax lacus</name>
    <dbReference type="NCBI Taxonomy" id="2184758"/>
    <lineage>
        <taxon>Bacteria</taxon>
        <taxon>Pseudomonadati</taxon>
        <taxon>Pseudomonadota</taxon>
        <taxon>Betaproteobacteria</taxon>
        <taxon>Burkholderiales</taxon>
        <taxon>Comamonadaceae</taxon>
        <taxon>Rhodoferax</taxon>
    </lineage>
</organism>
<evidence type="ECO:0000313" key="2">
    <source>
        <dbReference type="EMBL" id="RFO97186.1"/>
    </source>
</evidence>
<keyword evidence="3" id="KW-1185">Reference proteome</keyword>
<accession>A0A3E1RCU2</accession>
<comment type="caution">
    <text evidence="2">The sequence shown here is derived from an EMBL/GenBank/DDBJ whole genome shotgun (WGS) entry which is preliminary data.</text>
</comment>
<gene>
    <name evidence="2" type="ORF">DIC66_08580</name>
</gene>
<dbReference type="PANTHER" id="PTHR35006">
    <property type="entry name" value="GLYOXALASE FAMILY PROTEIN (AFU_ORTHOLOGUE AFUA_5G14830)"/>
    <property type="match status" value="1"/>
</dbReference>
<dbReference type="InterPro" id="IPR029068">
    <property type="entry name" value="Glyas_Bleomycin-R_OHBP_Dase"/>
</dbReference>
<dbReference type="OrthoDB" id="9800438at2"/>
<proteinExistence type="predicted"/>